<accession>A0A0F8Y7J1</accession>
<evidence type="ECO:0000313" key="1">
    <source>
        <dbReference type="EMBL" id="KKK69605.1"/>
    </source>
</evidence>
<dbReference type="EMBL" id="LAZR01058568">
    <property type="protein sequence ID" value="KKK69605.1"/>
    <property type="molecule type" value="Genomic_DNA"/>
</dbReference>
<sequence length="87" mass="9856">MQNKPNLRNAEMNVNTVITKDYENKPNWTLGENKPNFKGKKMLLRLTINGRRESVGYYADEIEAAKAYGRAAKAVSKKLVSLFVIPV</sequence>
<dbReference type="AlphaFoldDB" id="A0A0F8Y7J1"/>
<reference evidence="1" key="1">
    <citation type="journal article" date="2015" name="Nature">
        <title>Complex archaea that bridge the gap between prokaryotes and eukaryotes.</title>
        <authorList>
            <person name="Spang A."/>
            <person name="Saw J.H."/>
            <person name="Jorgensen S.L."/>
            <person name="Zaremba-Niedzwiedzka K."/>
            <person name="Martijn J."/>
            <person name="Lind A.E."/>
            <person name="van Eijk R."/>
            <person name="Schleper C."/>
            <person name="Guy L."/>
            <person name="Ettema T.J."/>
        </authorList>
    </citation>
    <scope>NUCLEOTIDE SEQUENCE</scope>
</reference>
<comment type="caution">
    <text evidence="1">The sequence shown here is derived from an EMBL/GenBank/DDBJ whole genome shotgun (WGS) entry which is preliminary data.</text>
</comment>
<protein>
    <recommendedName>
        <fullName evidence="2">AP2/ERF domain-containing protein</fullName>
    </recommendedName>
</protein>
<name>A0A0F8Y7J1_9ZZZZ</name>
<organism evidence="1">
    <name type="scientific">marine sediment metagenome</name>
    <dbReference type="NCBI Taxonomy" id="412755"/>
    <lineage>
        <taxon>unclassified sequences</taxon>
        <taxon>metagenomes</taxon>
        <taxon>ecological metagenomes</taxon>
    </lineage>
</organism>
<gene>
    <name evidence="1" type="ORF">LCGC14_2932380</name>
</gene>
<evidence type="ECO:0008006" key="2">
    <source>
        <dbReference type="Google" id="ProtNLM"/>
    </source>
</evidence>
<proteinExistence type="predicted"/>